<comment type="caution">
    <text evidence="9">The sequence shown here is derived from an EMBL/GenBank/DDBJ whole genome shotgun (WGS) entry which is preliminary data.</text>
</comment>
<dbReference type="GO" id="GO:0016740">
    <property type="term" value="F:transferase activity"/>
    <property type="evidence" value="ECO:0007669"/>
    <property type="project" value="UniProtKB-KW"/>
</dbReference>
<evidence type="ECO:0000256" key="4">
    <source>
        <dbReference type="ARBA" id="ARBA00022679"/>
    </source>
</evidence>
<evidence type="ECO:0000313" key="9">
    <source>
        <dbReference type="EMBL" id="NPD92496.1"/>
    </source>
</evidence>
<evidence type="ECO:0000256" key="5">
    <source>
        <dbReference type="ARBA" id="ARBA00031445"/>
    </source>
</evidence>
<keyword evidence="10" id="KW-1185">Reference proteome</keyword>
<dbReference type="PANTHER" id="PTHR42755:SF1">
    <property type="entry name" value="3-DEOXY-D-MANNO-OCTULOSONIC ACID TRANSFERASE, MITOCHONDRIAL-RELATED"/>
    <property type="match status" value="1"/>
</dbReference>
<evidence type="ECO:0000259" key="8">
    <source>
        <dbReference type="Pfam" id="PF04413"/>
    </source>
</evidence>
<dbReference type="InterPro" id="IPR038107">
    <property type="entry name" value="Glycos_transf_N_sf"/>
</dbReference>
<name>A0ABX2AMP3_9BACT</name>
<dbReference type="InterPro" id="IPR007507">
    <property type="entry name" value="Glycos_transf_N"/>
</dbReference>
<proteinExistence type="inferred from homology"/>
<gene>
    <name evidence="9" type="ORF">HPS56_09110</name>
</gene>
<feature type="domain" description="3-deoxy-D-manno-octulosonic-acid transferase N-terminal" evidence="8">
    <location>
        <begin position="43"/>
        <end position="205"/>
    </location>
</feature>
<protein>
    <recommendedName>
        <fullName evidence="3 7">3-deoxy-D-manno-octulosonic acid transferase</fullName>
        <shortName evidence="7">Kdo transferase</shortName>
        <ecNumber evidence="2 7">2.4.99.12</ecNumber>
    </recommendedName>
    <alternativeName>
        <fullName evidence="5 7">Lipid IV(A) 3-deoxy-D-manno-octulosonic acid transferase</fullName>
    </alternativeName>
</protein>
<dbReference type="Proteomes" id="UP000714420">
    <property type="component" value="Unassembled WGS sequence"/>
</dbReference>
<comment type="subcellular location">
    <subcellularLocation>
        <location evidence="7">Cell membrane</location>
    </subcellularLocation>
</comment>
<dbReference type="SUPFAM" id="SSF53756">
    <property type="entry name" value="UDP-Glycosyltransferase/glycogen phosphorylase"/>
    <property type="match status" value="1"/>
</dbReference>
<dbReference type="EMBL" id="JABKKF010000008">
    <property type="protein sequence ID" value="NPD92496.1"/>
    <property type="molecule type" value="Genomic_DNA"/>
</dbReference>
<dbReference type="EC" id="2.4.99.12" evidence="2 7"/>
<reference evidence="9 10" key="1">
    <citation type="submission" date="2020-05" db="EMBL/GenBank/DDBJ databases">
        <title>Distinct polysaccharide utilization as determinants for interspecies competition between intestinal Prevotella spp.</title>
        <authorList>
            <person name="Galvez E.J.C."/>
            <person name="Iljazovic A."/>
            <person name="Strowig T."/>
        </authorList>
    </citation>
    <scope>NUCLEOTIDE SEQUENCE [LARGE SCALE GENOMIC DNA]</scope>
    <source>
        <strain evidence="9 10">PMUR</strain>
    </source>
</reference>
<evidence type="ECO:0000256" key="3">
    <source>
        <dbReference type="ARBA" id="ARBA00019077"/>
    </source>
</evidence>
<organism evidence="9 10">
    <name type="scientific">Xylanibacter muris</name>
    <dbReference type="NCBI Taxonomy" id="2736290"/>
    <lineage>
        <taxon>Bacteria</taxon>
        <taxon>Pseudomonadati</taxon>
        <taxon>Bacteroidota</taxon>
        <taxon>Bacteroidia</taxon>
        <taxon>Bacteroidales</taxon>
        <taxon>Prevotellaceae</taxon>
        <taxon>Xylanibacter</taxon>
    </lineage>
</organism>
<comment type="similarity">
    <text evidence="7">Belongs to the glycosyltransferase group 1 family.</text>
</comment>
<comment type="catalytic activity">
    <reaction evidence="6 7">
        <text>lipid IVA (E. coli) + CMP-3-deoxy-beta-D-manno-octulosonate = alpha-Kdo-(2-&gt;6)-lipid IVA (E. coli) + CMP + H(+)</text>
        <dbReference type="Rhea" id="RHEA:28066"/>
        <dbReference type="ChEBI" id="CHEBI:15378"/>
        <dbReference type="ChEBI" id="CHEBI:58603"/>
        <dbReference type="ChEBI" id="CHEBI:60364"/>
        <dbReference type="ChEBI" id="CHEBI:60377"/>
        <dbReference type="ChEBI" id="CHEBI:85987"/>
        <dbReference type="EC" id="2.4.99.12"/>
    </reaction>
</comment>
<keyword evidence="7" id="KW-1003">Cell membrane</keyword>
<keyword evidence="7" id="KW-0448">Lipopolysaccharide biosynthesis</keyword>
<dbReference type="Pfam" id="PF04413">
    <property type="entry name" value="Glycos_transf_N"/>
    <property type="match status" value="1"/>
</dbReference>
<evidence type="ECO:0000256" key="7">
    <source>
        <dbReference type="RuleBase" id="RU365103"/>
    </source>
</evidence>
<dbReference type="Gene3D" id="3.40.50.2000">
    <property type="entry name" value="Glycogen Phosphorylase B"/>
    <property type="match status" value="1"/>
</dbReference>
<evidence type="ECO:0000313" key="10">
    <source>
        <dbReference type="Proteomes" id="UP000714420"/>
    </source>
</evidence>
<evidence type="ECO:0000256" key="6">
    <source>
        <dbReference type="ARBA" id="ARBA00049183"/>
    </source>
</evidence>
<dbReference type="Gene3D" id="3.40.50.11720">
    <property type="entry name" value="3-Deoxy-D-manno-octulosonic-acid transferase, N-terminal domain"/>
    <property type="match status" value="1"/>
</dbReference>
<comment type="function">
    <text evidence="7">Involved in lipopolysaccharide (LPS) biosynthesis. Catalyzes the transfer of 3-deoxy-D-manno-octulosonate (Kdo) residue(s) from CMP-Kdo to lipid IV(A), the tetraacyldisaccharide-1,4'-bisphosphate precursor of lipid A.</text>
</comment>
<dbReference type="RefSeq" id="WP_172275828.1">
    <property type="nucleotide sequence ID" value="NZ_CASGMU010000008.1"/>
</dbReference>
<accession>A0ABX2AMP3</accession>
<comment type="pathway">
    <text evidence="1 7">Bacterial outer membrane biogenesis; LPS core biosynthesis.</text>
</comment>
<dbReference type="PANTHER" id="PTHR42755">
    <property type="entry name" value="3-DEOXY-MANNO-OCTULOSONATE CYTIDYLYLTRANSFERASE"/>
    <property type="match status" value="1"/>
</dbReference>
<sequence>MYNLAIYLYLLGVAIASLFNKKVKKMWHGERMAFEVLREKVDPCASYVWFHAASLGEFEQGRPLMERLRRNHPEYKILLTFFSPSGYEVQKNYNRADIVCYLPLDTPINAIRFLRLVRPVMAFFIKYEFWYNYLHILKHRNVPVYSVSSIFRPGQIFFRWYGFAYRRVLRCFTHFYVQNDVSRNLLSGIGISQDIVTVTGDTRFDRVLKIKEMSKQLPVVDAFRKGHKVFVAGSSWPSDEDIFIEYFRDHPEWRMIIAPHVVSDEHLQQIIEKIGAGRKILRYTGATPEDAMDADCLIIDCYGLLSSIYHYGDVAYVGGGFGVGIHNVLEAAVWGMPVVFGPNNANFQEAQGLKGSGGGFDFSTYGEFEEIMHRLVSDEAWLEKCGRDAGDYVKSKAGATDIIFSNVKL</sequence>
<keyword evidence="4 7" id="KW-0808">Transferase</keyword>
<evidence type="ECO:0000256" key="2">
    <source>
        <dbReference type="ARBA" id="ARBA00012621"/>
    </source>
</evidence>
<evidence type="ECO:0000256" key="1">
    <source>
        <dbReference type="ARBA" id="ARBA00004713"/>
    </source>
</evidence>
<dbReference type="InterPro" id="IPR039901">
    <property type="entry name" value="Kdotransferase"/>
</dbReference>
<keyword evidence="7" id="KW-0472">Membrane</keyword>